<dbReference type="InterPro" id="IPR001247">
    <property type="entry name" value="ExoRNase_PH_dom1"/>
</dbReference>
<feature type="domain" description="Exoribonuclease phosphorolytic" evidence="2">
    <location>
        <begin position="2"/>
        <end position="120"/>
    </location>
</feature>
<dbReference type="GO" id="GO:0005829">
    <property type="term" value="C:cytosol"/>
    <property type="evidence" value="ECO:0007669"/>
    <property type="project" value="TreeGrafter"/>
</dbReference>
<dbReference type="PANTHER" id="PTHR11252">
    <property type="entry name" value="POLYRIBONUCLEOTIDE NUCLEOTIDYLTRANSFERASE"/>
    <property type="match status" value="1"/>
</dbReference>
<dbReference type="GO" id="GO:0000965">
    <property type="term" value="P:mitochondrial RNA 3'-end processing"/>
    <property type="evidence" value="ECO:0007669"/>
    <property type="project" value="TreeGrafter"/>
</dbReference>
<dbReference type="GO" id="GO:0004654">
    <property type="term" value="F:polyribonucleotide nucleotidyltransferase activity"/>
    <property type="evidence" value="ECO:0007669"/>
    <property type="project" value="InterPro"/>
</dbReference>
<dbReference type="AlphaFoldDB" id="A0A7R9C2C8"/>
<accession>A0A7R9C2C8</accession>
<evidence type="ECO:0000313" key="4">
    <source>
        <dbReference type="Proteomes" id="UP000678499"/>
    </source>
</evidence>
<sequence>MTDGSAVARVGDTSVMVTVVSKSKAASPGQSFMPLTVDYRQKAAAAGRIPTNFLRREIGSSEREILAGRMIDRSVRPVFPVGYFQETQLVCNLLSVDGVHDPDIVAINAASAALSVSDVPWDGPIAAVRIGS</sequence>
<dbReference type="SUPFAM" id="SSF54211">
    <property type="entry name" value="Ribosomal protein S5 domain 2-like"/>
    <property type="match status" value="1"/>
</dbReference>
<dbReference type="GO" id="GO:0000958">
    <property type="term" value="P:mitochondrial mRNA catabolic process"/>
    <property type="evidence" value="ECO:0007669"/>
    <property type="project" value="TreeGrafter"/>
</dbReference>
<dbReference type="Pfam" id="PF01138">
    <property type="entry name" value="RNase_PH"/>
    <property type="match status" value="1"/>
</dbReference>
<dbReference type="InterPro" id="IPR027408">
    <property type="entry name" value="PNPase/RNase_PH_dom_sf"/>
</dbReference>
<dbReference type="OrthoDB" id="437922at2759"/>
<gene>
    <name evidence="3" type="ORF">NMOB1V02_LOCUS13109</name>
</gene>
<dbReference type="GO" id="GO:0003723">
    <property type="term" value="F:RNA binding"/>
    <property type="evidence" value="ECO:0007669"/>
    <property type="project" value="UniProtKB-KW"/>
</dbReference>
<dbReference type="InterPro" id="IPR012162">
    <property type="entry name" value="PNPase"/>
</dbReference>
<dbReference type="EMBL" id="OA897857">
    <property type="protein sequence ID" value="CAD7285507.1"/>
    <property type="molecule type" value="Genomic_DNA"/>
</dbReference>
<dbReference type="GO" id="GO:0000175">
    <property type="term" value="F:3'-5'-RNA exonuclease activity"/>
    <property type="evidence" value="ECO:0007669"/>
    <property type="project" value="TreeGrafter"/>
</dbReference>
<dbReference type="InterPro" id="IPR020568">
    <property type="entry name" value="Ribosomal_Su5_D2-typ_SF"/>
</dbReference>
<dbReference type="EMBL" id="CAJPEX010015820">
    <property type="protein sequence ID" value="CAG0925659.1"/>
    <property type="molecule type" value="Genomic_DNA"/>
</dbReference>
<dbReference type="Gene3D" id="3.30.230.70">
    <property type="entry name" value="GHMP Kinase, N-terminal domain"/>
    <property type="match status" value="1"/>
</dbReference>
<evidence type="ECO:0000259" key="2">
    <source>
        <dbReference type="Pfam" id="PF01138"/>
    </source>
</evidence>
<reference evidence="3" key="1">
    <citation type="submission" date="2020-11" db="EMBL/GenBank/DDBJ databases">
        <authorList>
            <person name="Tran Van P."/>
        </authorList>
    </citation>
    <scope>NUCLEOTIDE SEQUENCE</scope>
</reference>
<evidence type="ECO:0000256" key="1">
    <source>
        <dbReference type="ARBA" id="ARBA00022884"/>
    </source>
</evidence>
<keyword evidence="1" id="KW-0694">RNA-binding</keyword>
<dbReference type="Proteomes" id="UP000678499">
    <property type="component" value="Unassembled WGS sequence"/>
</dbReference>
<name>A0A7R9C2C8_9CRUS</name>
<evidence type="ECO:0000313" key="3">
    <source>
        <dbReference type="EMBL" id="CAD7285507.1"/>
    </source>
</evidence>
<protein>
    <recommendedName>
        <fullName evidence="2">Exoribonuclease phosphorolytic domain-containing protein</fullName>
    </recommendedName>
</protein>
<feature type="non-terminal residue" evidence="3">
    <location>
        <position position="132"/>
    </location>
</feature>
<proteinExistence type="predicted"/>
<keyword evidence="4" id="KW-1185">Reference proteome</keyword>
<organism evidence="3">
    <name type="scientific">Notodromas monacha</name>
    <dbReference type="NCBI Taxonomy" id="399045"/>
    <lineage>
        <taxon>Eukaryota</taxon>
        <taxon>Metazoa</taxon>
        <taxon>Ecdysozoa</taxon>
        <taxon>Arthropoda</taxon>
        <taxon>Crustacea</taxon>
        <taxon>Oligostraca</taxon>
        <taxon>Ostracoda</taxon>
        <taxon>Podocopa</taxon>
        <taxon>Podocopida</taxon>
        <taxon>Cypridocopina</taxon>
        <taxon>Cypridoidea</taxon>
        <taxon>Cyprididae</taxon>
        <taxon>Notodromas</taxon>
    </lineage>
</organism>
<dbReference type="PANTHER" id="PTHR11252:SF0">
    <property type="entry name" value="POLYRIBONUCLEOTIDE NUCLEOTIDYLTRANSFERASE 1, MITOCHONDRIAL"/>
    <property type="match status" value="1"/>
</dbReference>
<dbReference type="GO" id="GO:0005739">
    <property type="term" value="C:mitochondrion"/>
    <property type="evidence" value="ECO:0007669"/>
    <property type="project" value="TreeGrafter"/>
</dbReference>